<feature type="domain" description="HhH-GPD" evidence="14">
    <location>
        <begin position="127"/>
        <end position="274"/>
    </location>
</feature>
<dbReference type="PANTHER" id="PTHR10359:SF18">
    <property type="entry name" value="ENDONUCLEASE III"/>
    <property type="match status" value="1"/>
</dbReference>
<dbReference type="OrthoDB" id="9800977at2"/>
<dbReference type="GO" id="GO:0006285">
    <property type="term" value="P:base-excision repair, AP site formation"/>
    <property type="evidence" value="ECO:0007669"/>
    <property type="project" value="TreeGrafter"/>
</dbReference>
<dbReference type="EC" id="4.2.99.18" evidence="12"/>
<evidence type="ECO:0000256" key="4">
    <source>
        <dbReference type="ARBA" id="ARBA00022763"/>
    </source>
</evidence>
<dbReference type="SUPFAM" id="SSF48150">
    <property type="entry name" value="DNA-glycosylase"/>
    <property type="match status" value="1"/>
</dbReference>
<keyword evidence="7 12" id="KW-0411">Iron-sulfur</keyword>
<dbReference type="Proteomes" id="UP000023435">
    <property type="component" value="Unassembled WGS sequence"/>
</dbReference>
<dbReference type="PANTHER" id="PTHR10359">
    <property type="entry name" value="A/G-SPECIFIC ADENINE GLYCOSYLASE/ENDONUCLEASE III"/>
    <property type="match status" value="1"/>
</dbReference>
<keyword evidence="9 12" id="KW-0234">DNA repair</keyword>
<dbReference type="HAMAP" id="MF_00942">
    <property type="entry name" value="Nth"/>
    <property type="match status" value="1"/>
</dbReference>
<feature type="binding site" evidence="12">
    <location>
        <position position="276"/>
    </location>
    <ligand>
        <name>[4Fe-4S] cluster</name>
        <dbReference type="ChEBI" id="CHEBI:49883"/>
    </ligand>
</feature>
<dbReference type="EMBL" id="JAJA02000001">
    <property type="protein sequence ID" value="KWS03624.1"/>
    <property type="molecule type" value="Genomic_DNA"/>
</dbReference>
<keyword evidence="4 12" id="KW-0227">DNA damage</keyword>
<dbReference type="InterPro" id="IPR023170">
    <property type="entry name" value="HhH_base_excis_C"/>
</dbReference>
<gene>
    <name evidence="12" type="primary">nth</name>
    <name evidence="15" type="ORF">AZ78_1172</name>
</gene>
<accession>A0A108U6U1</accession>
<dbReference type="GO" id="GO:0140078">
    <property type="term" value="F:class I DNA-(apurinic or apyrimidinic site) endonuclease activity"/>
    <property type="evidence" value="ECO:0007669"/>
    <property type="project" value="UniProtKB-EC"/>
</dbReference>
<keyword evidence="5 12" id="KW-0378">Hydrolase</keyword>
<dbReference type="Gene3D" id="1.10.1670.10">
    <property type="entry name" value="Helix-hairpin-Helix base-excision DNA repair enzymes (C-terminal)"/>
    <property type="match status" value="1"/>
</dbReference>
<dbReference type="GO" id="GO:0003677">
    <property type="term" value="F:DNA binding"/>
    <property type="evidence" value="ECO:0007669"/>
    <property type="project" value="UniProtKB-UniRule"/>
</dbReference>
<organism evidence="15 16">
    <name type="scientific">Lysobacter capsici AZ78</name>
    <dbReference type="NCBI Taxonomy" id="1444315"/>
    <lineage>
        <taxon>Bacteria</taxon>
        <taxon>Pseudomonadati</taxon>
        <taxon>Pseudomonadota</taxon>
        <taxon>Gammaproteobacteria</taxon>
        <taxon>Lysobacterales</taxon>
        <taxon>Lysobacteraceae</taxon>
        <taxon>Lysobacter</taxon>
    </lineage>
</organism>
<name>A0A108U6U1_9GAMM</name>
<evidence type="ECO:0000256" key="11">
    <source>
        <dbReference type="ARBA" id="ARBA00023295"/>
    </source>
</evidence>
<dbReference type="PROSITE" id="PS01155">
    <property type="entry name" value="ENDONUCLEASE_III_2"/>
    <property type="match status" value="1"/>
</dbReference>
<dbReference type="InterPro" id="IPR000445">
    <property type="entry name" value="HhH_motif"/>
</dbReference>
<comment type="caution">
    <text evidence="15">The sequence shown here is derived from an EMBL/GenBank/DDBJ whole genome shotgun (WGS) entry which is preliminary data.</text>
</comment>
<dbReference type="CDD" id="cd00056">
    <property type="entry name" value="ENDO3c"/>
    <property type="match status" value="1"/>
</dbReference>
<proteinExistence type="inferred from homology"/>
<dbReference type="InterPro" id="IPR005759">
    <property type="entry name" value="Nth"/>
</dbReference>
<feature type="region of interest" description="Disordered" evidence="13">
    <location>
        <begin position="1"/>
        <end position="93"/>
    </location>
</feature>
<evidence type="ECO:0000256" key="7">
    <source>
        <dbReference type="ARBA" id="ARBA00023014"/>
    </source>
</evidence>
<comment type="catalytic activity">
    <reaction evidence="12">
        <text>2'-deoxyribonucleotide-(2'-deoxyribose 5'-phosphate)-2'-deoxyribonucleotide-DNA = a 3'-end 2'-deoxyribonucleotide-(2,3-dehydro-2,3-deoxyribose 5'-phosphate)-DNA + a 5'-end 5'-phospho-2'-deoxyribonucleoside-DNA + H(+)</text>
        <dbReference type="Rhea" id="RHEA:66592"/>
        <dbReference type="Rhea" id="RHEA-COMP:13180"/>
        <dbReference type="Rhea" id="RHEA-COMP:16897"/>
        <dbReference type="Rhea" id="RHEA-COMP:17067"/>
        <dbReference type="ChEBI" id="CHEBI:15378"/>
        <dbReference type="ChEBI" id="CHEBI:136412"/>
        <dbReference type="ChEBI" id="CHEBI:157695"/>
        <dbReference type="ChEBI" id="CHEBI:167181"/>
        <dbReference type="EC" id="4.2.99.18"/>
    </reaction>
</comment>
<comment type="cofactor">
    <cofactor evidence="12">
        <name>[4Fe-4S] cluster</name>
        <dbReference type="ChEBI" id="CHEBI:49883"/>
    </cofactor>
    <text evidence="12">Binds 1 [4Fe-4S] cluster.</text>
</comment>
<evidence type="ECO:0000256" key="8">
    <source>
        <dbReference type="ARBA" id="ARBA00023125"/>
    </source>
</evidence>
<evidence type="ECO:0000256" key="9">
    <source>
        <dbReference type="ARBA" id="ARBA00023204"/>
    </source>
</evidence>
<evidence type="ECO:0000313" key="15">
    <source>
        <dbReference type="EMBL" id="KWS03624.1"/>
    </source>
</evidence>
<feature type="binding site" evidence="12">
    <location>
        <position position="286"/>
    </location>
    <ligand>
        <name>[4Fe-4S] cluster</name>
        <dbReference type="ChEBI" id="CHEBI:49883"/>
    </ligand>
</feature>
<evidence type="ECO:0000256" key="3">
    <source>
        <dbReference type="ARBA" id="ARBA00022723"/>
    </source>
</evidence>
<keyword evidence="15" id="KW-0255">Endonuclease</keyword>
<keyword evidence="11 12" id="KW-0326">Glycosidase</keyword>
<evidence type="ECO:0000256" key="12">
    <source>
        <dbReference type="HAMAP-Rule" id="MF_00942"/>
    </source>
</evidence>
<feature type="binding site" evidence="12">
    <location>
        <position position="283"/>
    </location>
    <ligand>
        <name>[4Fe-4S] cluster</name>
        <dbReference type="ChEBI" id="CHEBI:49883"/>
    </ligand>
</feature>
<evidence type="ECO:0000256" key="1">
    <source>
        <dbReference type="ARBA" id="ARBA00008343"/>
    </source>
</evidence>
<dbReference type="GO" id="GO:0019104">
    <property type="term" value="F:DNA N-glycosylase activity"/>
    <property type="evidence" value="ECO:0007669"/>
    <property type="project" value="UniProtKB-UniRule"/>
</dbReference>
<dbReference type="InterPro" id="IPR003265">
    <property type="entry name" value="HhH-GPD_domain"/>
</dbReference>
<dbReference type="Pfam" id="PF00730">
    <property type="entry name" value="HhH-GPD"/>
    <property type="match status" value="1"/>
</dbReference>
<dbReference type="Gene3D" id="1.10.340.30">
    <property type="entry name" value="Hypothetical protein, domain 2"/>
    <property type="match status" value="1"/>
</dbReference>
<dbReference type="GO" id="GO:0046872">
    <property type="term" value="F:metal ion binding"/>
    <property type="evidence" value="ECO:0007669"/>
    <property type="project" value="UniProtKB-KW"/>
</dbReference>
<dbReference type="FunFam" id="1.10.340.30:FF:000001">
    <property type="entry name" value="Endonuclease III"/>
    <property type="match status" value="1"/>
</dbReference>
<dbReference type="Pfam" id="PF00633">
    <property type="entry name" value="HHH"/>
    <property type="match status" value="1"/>
</dbReference>
<dbReference type="AlphaFoldDB" id="A0A108U6U1"/>
<dbReference type="SMART" id="SM00478">
    <property type="entry name" value="ENDO3c"/>
    <property type="match status" value="1"/>
</dbReference>
<keyword evidence="2 12" id="KW-0004">4Fe-4S</keyword>
<feature type="binding site" evidence="12">
    <location>
        <position position="292"/>
    </location>
    <ligand>
        <name>[4Fe-4S] cluster</name>
        <dbReference type="ChEBI" id="CHEBI:49883"/>
    </ligand>
</feature>
<evidence type="ECO:0000256" key="13">
    <source>
        <dbReference type="SAM" id="MobiDB-lite"/>
    </source>
</evidence>
<dbReference type="Pfam" id="PF10576">
    <property type="entry name" value="EndIII_4Fe-2S"/>
    <property type="match status" value="1"/>
</dbReference>
<dbReference type="NCBIfam" id="TIGR01083">
    <property type="entry name" value="nth"/>
    <property type="match status" value="1"/>
</dbReference>
<keyword evidence="3 12" id="KW-0479">Metal-binding</keyword>
<dbReference type="GO" id="GO:0051539">
    <property type="term" value="F:4 iron, 4 sulfur cluster binding"/>
    <property type="evidence" value="ECO:0007669"/>
    <property type="project" value="UniProtKB-UniRule"/>
</dbReference>
<dbReference type="InterPro" id="IPR011257">
    <property type="entry name" value="DNA_glycosylase"/>
</dbReference>
<evidence type="ECO:0000313" key="16">
    <source>
        <dbReference type="Proteomes" id="UP000023435"/>
    </source>
</evidence>
<evidence type="ECO:0000256" key="5">
    <source>
        <dbReference type="ARBA" id="ARBA00022801"/>
    </source>
</evidence>
<reference evidence="15 16" key="1">
    <citation type="journal article" date="2014" name="Genome Announc.">
        <title>Draft Genome Sequence of Lysobacter capsici AZ78, a Bacterium Antagonistic to Plant-Pathogenic Oomycetes.</title>
        <authorList>
            <person name="Puopolo G."/>
            <person name="Sonego P."/>
            <person name="Engelen K."/>
            <person name="Pertot I."/>
        </authorList>
    </citation>
    <scope>NUCLEOTIDE SEQUENCE [LARGE SCALE GENOMIC DNA]</scope>
    <source>
        <strain evidence="15 16">AZ78</strain>
    </source>
</reference>
<feature type="compositionally biased region" description="Low complexity" evidence="13">
    <location>
        <begin position="9"/>
        <end position="49"/>
    </location>
</feature>
<evidence type="ECO:0000256" key="2">
    <source>
        <dbReference type="ARBA" id="ARBA00022485"/>
    </source>
</evidence>
<keyword evidence="6 12" id="KW-0408">Iron</keyword>
<comment type="similarity">
    <text evidence="1 12">Belongs to the Nth/MutY family.</text>
</comment>
<feature type="compositionally biased region" description="Low complexity" evidence="13">
    <location>
        <begin position="66"/>
        <end position="80"/>
    </location>
</feature>
<comment type="function">
    <text evidence="12">DNA repair enzyme that has both DNA N-glycosylase activity and AP-lyase activity. The DNA N-glycosylase activity releases various damaged pyrimidines from DNA by cleaving the N-glycosidic bond, leaving an AP (apurinic/apyrimidinic) site. The AP-lyase activity cleaves the phosphodiester bond 3' to the AP site by a beta-elimination, leaving a 3'-terminal unsaturated sugar and a product with a terminal 5'-phosphate.</text>
</comment>
<dbReference type="InterPro" id="IPR004036">
    <property type="entry name" value="Endonuclease-III-like_CS2"/>
</dbReference>
<evidence type="ECO:0000256" key="10">
    <source>
        <dbReference type="ARBA" id="ARBA00023239"/>
    </source>
</evidence>
<keyword evidence="8 12" id="KW-0238">DNA-binding</keyword>
<protein>
    <recommendedName>
        <fullName evidence="12">Endonuclease III</fullName>
        <ecNumber evidence="12">4.2.99.18</ecNumber>
    </recommendedName>
    <alternativeName>
        <fullName evidence="12">DNA-(apurinic or apyrimidinic site) lyase</fullName>
    </alternativeName>
</protein>
<sequence length="307" mass="32325">MPKTPPAKSPAKPASATARTASKNVAAKKSAAAADAASKAAGKPGASKSAAKKSALKKPASVRDNAATGKPASKPAAKTTAKAEKRSARLSPPEIEEMFSRLQSLNPHPTTELEYSTPYELLVAVALSAQATDVGVNKATRKLFPIANTPRQIAALGVDGLKPYIATIGLFNTKAANVVALSQQLIDLHGGEVPRDRAALEALPGVGRKTANVVLNTAFGEPTIAVDTHIFRVSNRTGLAPGKDVVAVEQALLKVVPQRYLQDAHHWLILHGRYVCKARKPDCPHCVIRDLCRFQDKTPGDPEPVAA</sequence>
<dbReference type="InterPro" id="IPR003651">
    <property type="entry name" value="Endonuclease3_FeS-loop_motif"/>
</dbReference>
<keyword evidence="16" id="KW-1185">Reference proteome</keyword>
<evidence type="ECO:0000256" key="6">
    <source>
        <dbReference type="ARBA" id="ARBA00023004"/>
    </source>
</evidence>
<keyword evidence="15" id="KW-0540">Nuclease</keyword>
<evidence type="ECO:0000259" key="14">
    <source>
        <dbReference type="SMART" id="SM00478"/>
    </source>
</evidence>
<keyword evidence="10 12" id="KW-0456">Lyase</keyword>
<dbReference type="FunFam" id="1.10.1670.10:FF:000001">
    <property type="entry name" value="Endonuclease III"/>
    <property type="match status" value="1"/>
</dbReference>